<evidence type="ECO:0000256" key="3">
    <source>
        <dbReference type="ARBA" id="ARBA00023098"/>
    </source>
</evidence>
<dbReference type="Proteomes" id="UP000182692">
    <property type="component" value="Unassembled WGS sequence"/>
</dbReference>
<evidence type="ECO:0000256" key="2">
    <source>
        <dbReference type="ARBA" id="ARBA00022963"/>
    </source>
</evidence>
<feature type="short sequence motif" description="GXGXXG" evidence="4">
    <location>
        <begin position="39"/>
        <end position="44"/>
    </location>
</feature>
<dbReference type="Gene3D" id="3.40.1090.10">
    <property type="entry name" value="Cytosolic phospholipase A2 catalytic domain"/>
    <property type="match status" value="2"/>
</dbReference>
<feature type="domain" description="PNPLA" evidence="5">
    <location>
        <begin position="35"/>
        <end position="205"/>
    </location>
</feature>
<dbReference type="STRING" id="1121869.SAMN03084138_04096"/>
<keyword evidence="1 4" id="KW-0378">Hydrolase</keyword>
<dbReference type="SUPFAM" id="SSF52151">
    <property type="entry name" value="FabD/lysophospholipase-like"/>
    <property type="match status" value="1"/>
</dbReference>
<evidence type="ECO:0000313" key="6">
    <source>
        <dbReference type="EMBL" id="SFQ11943.1"/>
    </source>
</evidence>
<dbReference type="InterPro" id="IPR002641">
    <property type="entry name" value="PNPLA_dom"/>
</dbReference>
<feature type="short sequence motif" description="DGA/G" evidence="4">
    <location>
        <begin position="192"/>
        <end position="194"/>
    </location>
</feature>
<dbReference type="GO" id="GO:0016042">
    <property type="term" value="P:lipid catabolic process"/>
    <property type="evidence" value="ECO:0007669"/>
    <property type="project" value="UniProtKB-UniRule"/>
</dbReference>
<evidence type="ECO:0000259" key="5">
    <source>
        <dbReference type="PROSITE" id="PS51635"/>
    </source>
</evidence>
<keyword evidence="2 4" id="KW-0442">Lipid degradation</keyword>
<dbReference type="InterPro" id="IPR037483">
    <property type="entry name" value="YjjU-like"/>
</dbReference>
<dbReference type="InterPro" id="IPR045943">
    <property type="entry name" value="DUF6363"/>
</dbReference>
<dbReference type="AlphaFoldDB" id="A0A1I5VWZ9"/>
<evidence type="ECO:0000256" key="1">
    <source>
        <dbReference type="ARBA" id="ARBA00022801"/>
    </source>
</evidence>
<gene>
    <name evidence="6" type="ORF">SAMN03084138_04096</name>
</gene>
<sequence>MQSHKDGFSFDSLSSDAGQRHFLTPHSTRRKRIALVAQGGGQRGIFTSGVLDSFLDAGFDPFEIFIGTSAGALNLSAFICRQKGFGHQFITEFTTDDRFFNLMKYVRRQQFMDLDWALTLAEPTHPNGLCFETAKQTLKNRSAYACATNSHTLEPEYFHMFQDNWRSVLKATCAIPLLYESTVALNGQYYVDGGVSGAIPAREAFNRGADIIVVIRTEPVTHEEPHTTSPLIENFRNKVEARLPEYAARLNIEHRLEKLSDLHHQVSTRLNELKFRYAEKNHENLWLKLKDIVPERMQRNGERWLFGGDVIYRLHELSGHKINADMLEMLTKHYHTYQDSIDFLANPPMRTELLQIAPKTPLISSALLSKPHQLEHDYQDGVRAGRQFLWKYSDMLKNASTITE</sequence>
<dbReference type="GeneID" id="35873364"/>
<evidence type="ECO:0000256" key="4">
    <source>
        <dbReference type="PROSITE-ProRule" id="PRU01161"/>
    </source>
</evidence>
<feature type="active site" description="Proton acceptor" evidence="4">
    <location>
        <position position="192"/>
    </location>
</feature>
<dbReference type="Pfam" id="PF19890">
    <property type="entry name" value="DUF6363"/>
    <property type="match status" value="1"/>
</dbReference>
<dbReference type="Pfam" id="PF01734">
    <property type="entry name" value="Patatin"/>
    <property type="match status" value="1"/>
</dbReference>
<dbReference type="RefSeq" id="WP_017013749.1">
    <property type="nucleotide sequence ID" value="NZ_FOWR01000042.1"/>
</dbReference>
<dbReference type="GO" id="GO:0016787">
    <property type="term" value="F:hydrolase activity"/>
    <property type="evidence" value="ECO:0007669"/>
    <property type="project" value="UniProtKB-UniRule"/>
</dbReference>
<dbReference type="InterPro" id="IPR050301">
    <property type="entry name" value="NTE"/>
</dbReference>
<dbReference type="InterPro" id="IPR016035">
    <property type="entry name" value="Acyl_Trfase/lysoPLipase"/>
</dbReference>
<dbReference type="PANTHER" id="PTHR14226">
    <property type="entry name" value="NEUROPATHY TARGET ESTERASE/SWISS CHEESE D.MELANOGASTER"/>
    <property type="match status" value="1"/>
</dbReference>
<evidence type="ECO:0000313" key="7">
    <source>
        <dbReference type="Proteomes" id="UP000182692"/>
    </source>
</evidence>
<organism evidence="6 7">
    <name type="scientific">Enterovibrio norvegicus DSM 15893</name>
    <dbReference type="NCBI Taxonomy" id="1121869"/>
    <lineage>
        <taxon>Bacteria</taxon>
        <taxon>Pseudomonadati</taxon>
        <taxon>Pseudomonadota</taxon>
        <taxon>Gammaproteobacteria</taxon>
        <taxon>Vibrionales</taxon>
        <taxon>Vibrionaceae</taxon>
        <taxon>Enterovibrio</taxon>
    </lineage>
</organism>
<dbReference type="PROSITE" id="PS51635">
    <property type="entry name" value="PNPLA"/>
    <property type="match status" value="1"/>
</dbReference>
<accession>A0A1I5VWZ9</accession>
<dbReference type="EMBL" id="FOWR01000042">
    <property type="protein sequence ID" value="SFQ11943.1"/>
    <property type="molecule type" value="Genomic_DNA"/>
</dbReference>
<dbReference type="OrthoDB" id="9802424at2"/>
<protein>
    <submittedName>
        <fullName evidence="6">Predicted phospholipase, patatin/cPLA2 family</fullName>
    </submittedName>
</protein>
<reference evidence="6 7" key="1">
    <citation type="submission" date="2016-10" db="EMBL/GenBank/DDBJ databases">
        <authorList>
            <person name="de Groot N.N."/>
        </authorList>
    </citation>
    <scope>NUCLEOTIDE SEQUENCE [LARGE SCALE GENOMIC DNA]</scope>
    <source>
        <strain evidence="6 7">DSM 15893</strain>
    </source>
</reference>
<dbReference type="PANTHER" id="PTHR14226:SF25">
    <property type="entry name" value="PHOSPHOESTERASE"/>
    <property type="match status" value="1"/>
</dbReference>
<proteinExistence type="predicted"/>
<name>A0A1I5VWZ9_9GAMM</name>
<dbReference type="CDD" id="cd07208">
    <property type="entry name" value="Pat_hypo_Ecoli_yjju_like"/>
    <property type="match status" value="1"/>
</dbReference>
<feature type="active site" description="Nucleophile" evidence="4">
    <location>
        <position position="69"/>
    </location>
</feature>
<feature type="short sequence motif" description="GXSXG" evidence="4">
    <location>
        <begin position="67"/>
        <end position="71"/>
    </location>
</feature>
<keyword evidence="3 4" id="KW-0443">Lipid metabolism</keyword>